<name>A0A7Y9IDY5_9ACTN</name>
<dbReference type="Gene3D" id="3.40.50.300">
    <property type="entry name" value="P-loop containing nucleotide triphosphate hydrolases"/>
    <property type="match status" value="1"/>
</dbReference>
<dbReference type="PANTHER" id="PTHR32039:SF7">
    <property type="entry name" value="COMPETENCE PROTEIN COMM"/>
    <property type="match status" value="1"/>
</dbReference>
<dbReference type="Pfam" id="PF01078">
    <property type="entry name" value="Mg_chelatase"/>
    <property type="match status" value="1"/>
</dbReference>
<dbReference type="InterPro" id="IPR027417">
    <property type="entry name" value="P-loop_NTPase"/>
</dbReference>
<comment type="similarity">
    <text evidence="1">Belongs to the Mg-chelatase subunits D/I family. ComM subfamily.</text>
</comment>
<dbReference type="InterPro" id="IPR025158">
    <property type="entry name" value="Mg_chelat-rel_C"/>
</dbReference>
<evidence type="ECO:0000259" key="2">
    <source>
        <dbReference type="SMART" id="SM00382"/>
    </source>
</evidence>
<dbReference type="Gene3D" id="3.30.230.10">
    <property type="match status" value="1"/>
</dbReference>
<dbReference type="PANTHER" id="PTHR32039">
    <property type="entry name" value="MAGNESIUM-CHELATASE SUBUNIT CHLI"/>
    <property type="match status" value="1"/>
</dbReference>
<feature type="domain" description="AAA+ ATPase" evidence="2">
    <location>
        <begin position="214"/>
        <end position="397"/>
    </location>
</feature>
<dbReference type="Pfam" id="PF13335">
    <property type="entry name" value="Mg_chelatase_C"/>
    <property type="match status" value="1"/>
</dbReference>
<dbReference type="InterPro" id="IPR014721">
    <property type="entry name" value="Ribsml_uS5_D2-typ_fold_subgr"/>
</dbReference>
<keyword evidence="4" id="KW-1185">Reference proteome</keyword>
<evidence type="ECO:0000256" key="1">
    <source>
        <dbReference type="ARBA" id="ARBA00006354"/>
    </source>
</evidence>
<dbReference type="InterPro" id="IPR020568">
    <property type="entry name" value="Ribosomal_Su5_D2-typ_SF"/>
</dbReference>
<proteinExistence type="inferred from homology"/>
<dbReference type="NCBIfam" id="TIGR00368">
    <property type="entry name" value="YifB family Mg chelatase-like AAA ATPase"/>
    <property type="match status" value="1"/>
</dbReference>
<dbReference type="SUPFAM" id="SSF52540">
    <property type="entry name" value="P-loop containing nucleoside triphosphate hydrolases"/>
    <property type="match status" value="1"/>
</dbReference>
<dbReference type="AlphaFoldDB" id="A0A7Y9IDY5"/>
<sequence length="515" mass="54090">MGLACARSVALAGLDGRIVEVEADIGGGLPRTVLVGLPDAALHEAKDRCKAAVSNCGQQWPQSLLTINLSPATLPKGGSHYDLAIVAAVLAAAGTIPQSELAGTVFLGELGLDARIRPVRGILPATLAAAQAGFGRVIVPVRQAAEAGLVADLEVIGIASLSQLIALARGDQVPTADPVDLVDDHGPPVDRRLDLADVAGQLEARWALEVAAAGRHHLFLHGPPGVGKTMLAERLPGLLPELTVEESLEVSAIHSLAGFDLSEGLVRRPPYSDPHHSASIPSLVGGGSRMARPGAISCAHRGILFLDEAPEFPPRVLDALRGPLESGVIMIGRSEVQARYPARFQLVLAANPCPCGNAATRGADCTCPPMAIRRYADRVSGPIRDRLDIQQVMRPMRKAYLRALAQTESTAVVAGRVAEARARQASRLADSPWQTNGDVPGPFLRTRLPPAEGLERVEDAVSRGSLSPRGVDKVLRLAWTVADLEGRDRPSADDVAVALAMRRGEPPGSAQRVAS</sequence>
<dbReference type="SMART" id="SM00382">
    <property type="entry name" value="AAA"/>
    <property type="match status" value="1"/>
</dbReference>
<accession>A0A7Y9IDY5</accession>
<dbReference type="CDD" id="cd00009">
    <property type="entry name" value="AAA"/>
    <property type="match status" value="1"/>
</dbReference>
<dbReference type="SUPFAM" id="SSF54211">
    <property type="entry name" value="Ribosomal protein S5 domain 2-like"/>
    <property type="match status" value="1"/>
</dbReference>
<dbReference type="EMBL" id="JACCBU010000001">
    <property type="protein sequence ID" value="NYE75117.1"/>
    <property type="molecule type" value="Genomic_DNA"/>
</dbReference>
<dbReference type="Proteomes" id="UP000569914">
    <property type="component" value="Unassembled WGS sequence"/>
</dbReference>
<dbReference type="GO" id="GO:0005524">
    <property type="term" value="F:ATP binding"/>
    <property type="evidence" value="ECO:0007669"/>
    <property type="project" value="InterPro"/>
</dbReference>
<organism evidence="3 4">
    <name type="scientific">Microlunatus parietis</name>
    <dbReference type="NCBI Taxonomy" id="682979"/>
    <lineage>
        <taxon>Bacteria</taxon>
        <taxon>Bacillati</taxon>
        <taxon>Actinomycetota</taxon>
        <taxon>Actinomycetes</taxon>
        <taxon>Propionibacteriales</taxon>
        <taxon>Propionibacteriaceae</taxon>
        <taxon>Microlunatus</taxon>
    </lineage>
</organism>
<evidence type="ECO:0000313" key="3">
    <source>
        <dbReference type="EMBL" id="NYE75117.1"/>
    </source>
</evidence>
<gene>
    <name evidence="3" type="ORF">BKA15_006446</name>
</gene>
<reference evidence="3 4" key="1">
    <citation type="submission" date="2020-07" db="EMBL/GenBank/DDBJ databases">
        <title>Sequencing the genomes of 1000 actinobacteria strains.</title>
        <authorList>
            <person name="Klenk H.-P."/>
        </authorList>
    </citation>
    <scope>NUCLEOTIDE SEQUENCE [LARGE SCALE GENOMIC DNA]</scope>
    <source>
        <strain evidence="3 4">DSM 22083</strain>
    </source>
</reference>
<dbReference type="InterPro" id="IPR003593">
    <property type="entry name" value="AAA+_ATPase"/>
</dbReference>
<dbReference type="InterPro" id="IPR004482">
    <property type="entry name" value="Mg_chelat-rel"/>
</dbReference>
<dbReference type="InterPro" id="IPR000523">
    <property type="entry name" value="Mg_chelatse_chII-like_cat_dom"/>
</dbReference>
<dbReference type="InterPro" id="IPR045006">
    <property type="entry name" value="CHLI-like"/>
</dbReference>
<protein>
    <submittedName>
        <fullName evidence="3">Magnesium chelatase family protein</fullName>
    </submittedName>
</protein>
<comment type="caution">
    <text evidence="3">The sequence shown here is derived from an EMBL/GenBank/DDBJ whole genome shotgun (WGS) entry which is preliminary data.</text>
</comment>
<evidence type="ECO:0000313" key="4">
    <source>
        <dbReference type="Proteomes" id="UP000569914"/>
    </source>
</evidence>
<dbReference type="Pfam" id="PF13541">
    <property type="entry name" value="ChlI"/>
    <property type="match status" value="1"/>
</dbReference>